<protein>
    <submittedName>
        <fullName evidence="1">Uncharacterized protein</fullName>
    </submittedName>
</protein>
<dbReference type="AlphaFoldDB" id="A0A6N8DUH2"/>
<evidence type="ECO:0000313" key="2">
    <source>
        <dbReference type="Proteomes" id="UP000439113"/>
    </source>
</evidence>
<reference evidence="1 2" key="1">
    <citation type="submission" date="2019-11" db="EMBL/GenBank/DDBJ databases">
        <title>Whole-genome sequence of a Rhodoblastus acidophilus DSM 142.</title>
        <authorList>
            <person name="Kyndt J.A."/>
            <person name="Meyer T.E."/>
        </authorList>
    </citation>
    <scope>NUCLEOTIDE SEQUENCE [LARGE SCALE GENOMIC DNA]</scope>
    <source>
        <strain evidence="1 2">DSM 142</strain>
    </source>
</reference>
<dbReference type="RefSeq" id="WP_155447909.1">
    <property type="nucleotide sequence ID" value="NZ_JAOQNR010000020.1"/>
</dbReference>
<gene>
    <name evidence="1" type="ORF">GJ654_19840</name>
</gene>
<organism evidence="1 2">
    <name type="scientific">Rhodoblastus acidophilus</name>
    <name type="common">Rhodopseudomonas acidophila</name>
    <dbReference type="NCBI Taxonomy" id="1074"/>
    <lineage>
        <taxon>Bacteria</taxon>
        <taxon>Pseudomonadati</taxon>
        <taxon>Pseudomonadota</taxon>
        <taxon>Alphaproteobacteria</taxon>
        <taxon>Hyphomicrobiales</taxon>
        <taxon>Rhodoblastaceae</taxon>
        <taxon>Rhodoblastus</taxon>
    </lineage>
</organism>
<dbReference type="Proteomes" id="UP000439113">
    <property type="component" value="Unassembled WGS sequence"/>
</dbReference>
<comment type="caution">
    <text evidence="1">The sequence shown here is derived from an EMBL/GenBank/DDBJ whole genome shotgun (WGS) entry which is preliminary data.</text>
</comment>
<dbReference type="EMBL" id="WNKS01000030">
    <property type="protein sequence ID" value="MTV33235.1"/>
    <property type="molecule type" value="Genomic_DNA"/>
</dbReference>
<name>A0A6N8DUH2_RHOAC</name>
<evidence type="ECO:0000313" key="1">
    <source>
        <dbReference type="EMBL" id="MTV33235.1"/>
    </source>
</evidence>
<dbReference type="OrthoDB" id="9231654at2"/>
<accession>A0A6N8DUH2</accession>
<sequence length="73" mass="8251">MANPQQEPRWKIDSSEHDAQGFVACTDSGAIVWRGPLDDLDASAMPSFDTVFCHEDDVDRVRRLISKPIRRHG</sequence>
<proteinExistence type="predicted"/>